<sequence>MSNRIQELSNLIKNSNRIIILTGAGISTDSGLPDFRSDNGFWKSNKPIYFNDFIKSEQSRILSWERNIELNKLLEKINPNEGHRFVSKLLDLNKDNFLVTQNIDGLHQRVFQKNTNIIEIHGNATSAKCLECKKKYSLKIFHDAVRNNEPIPACNECSGLIKVATISFGQPMNADDLINAQNLTVDCDLFLVLGSSLVVQPVASLPKIALENNAKLAIINNDETPYDGLADIVINKKINEVISKINLG</sequence>
<dbReference type="GO" id="GO:0070403">
    <property type="term" value="F:NAD+ binding"/>
    <property type="evidence" value="ECO:0007669"/>
    <property type="project" value="InterPro"/>
</dbReference>
<dbReference type="PROSITE" id="PS50305">
    <property type="entry name" value="SIRTUIN"/>
    <property type="match status" value="1"/>
</dbReference>
<dbReference type="SUPFAM" id="SSF52467">
    <property type="entry name" value="DHS-like NAD/FAD-binding domain"/>
    <property type="match status" value="1"/>
</dbReference>
<keyword evidence="4" id="KW-0479">Metal-binding</keyword>
<dbReference type="EC" id="2.3.1.286" evidence="1"/>
<protein>
    <recommendedName>
        <fullName evidence="1">protein acetyllysine N-acetyltransferase</fullName>
        <ecNumber evidence="1">2.3.1.286</ecNumber>
    </recommendedName>
</protein>
<dbReference type="PANTHER" id="PTHR11085">
    <property type="entry name" value="NAD-DEPENDENT PROTEIN DEACYLASE SIRTUIN-5, MITOCHONDRIAL-RELATED"/>
    <property type="match status" value="1"/>
</dbReference>
<dbReference type="EMBL" id="QOPE01000001">
    <property type="protein sequence ID" value="RCL42859.1"/>
    <property type="molecule type" value="Genomic_DNA"/>
</dbReference>
<dbReference type="Pfam" id="PF02146">
    <property type="entry name" value="SIR2"/>
    <property type="match status" value="1"/>
</dbReference>
<dbReference type="Proteomes" id="UP000253307">
    <property type="component" value="Unassembled WGS sequence"/>
</dbReference>
<gene>
    <name evidence="6" type="ORF">DBW96_00190</name>
</gene>
<feature type="binding site" evidence="4">
    <location>
        <position position="157"/>
    </location>
    <ligand>
        <name>Zn(2+)</name>
        <dbReference type="ChEBI" id="CHEBI:29105"/>
    </ligand>
</feature>
<dbReference type="AlphaFoldDB" id="A0A368BZU4"/>
<dbReference type="Gene3D" id="3.30.1600.10">
    <property type="entry name" value="SIR2/SIRT2 'Small Domain"/>
    <property type="match status" value="1"/>
</dbReference>
<feature type="binding site" evidence="4">
    <location>
        <position position="154"/>
    </location>
    <ligand>
        <name>Zn(2+)</name>
        <dbReference type="ChEBI" id="CHEBI:29105"/>
    </ligand>
</feature>
<name>A0A368BZU4_9GAMM</name>
<evidence type="ECO:0000256" key="4">
    <source>
        <dbReference type="PROSITE-ProRule" id="PRU00236"/>
    </source>
</evidence>
<keyword evidence="3" id="KW-0520">NAD</keyword>
<dbReference type="Gene3D" id="3.40.50.1220">
    <property type="entry name" value="TPP-binding domain"/>
    <property type="match status" value="1"/>
</dbReference>
<evidence type="ECO:0000313" key="6">
    <source>
        <dbReference type="EMBL" id="RCL42859.1"/>
    </source>
</evidence>
<dbReference type="InterPro" id="IPR003000">
    <property type="entry name" value="Sirtuin"/>
</dbReference>
<evidence type="ECO:0000259" key="5">
    <source>
        <dbReference type="PROSITE" id="PS50305"/>
    </source>
</evidence>
<keyword evidence="4" id="KW-0862">Zinc</keyword>
<dbReference type="InterPro" id="IPR026590">
    <property type="entry name" value="Ssirtuin_cat_dom"/>
</dbReference>
<evidence type="ECO:0000256" key="1">
    <source>
        <dbReference type="ARBA" id="ARBA00012928"/>
    </source>
</evidence>
<dbReference type="GO" id="GO:0046872">
    <property type="term" value="F:metal ion binding"/>
    <property type="evidence" value="ECO:0007669"/>
    <property type="project" value="UniProtKB-KW"/>
</dbReference>
<keyword evidence="2" id="KW-0808">Transferase</keyword>
<comment type="caution">
    <text evidence="6">The sequence shown here is derived from an EMBL/GenBank/DDBJ whole genome shotgun (WGS) entry which is preliminary data.</text>
</comment>
<accession>A0A368BZU4</accession>
<evidence type="ECO:0000256" key="2">
    <source>
        <dbReference type="ARBA" id="ARBA00022679"/>
    </source>
</evidence>
<feature type="binding site" evidence="4">
    <location>
        <position position="132"/>
    </location>
    <ligand>
        <name>Zn(2+)</name>
        <dbReference type="ChEBI" id="CHEBI:29105"/>
    </ligand>
</feature>
<dbReference type="InterPro" id="IPR029035">
    <property type="entry name" value="DHS-like_NAD/FAD-binding_dom"/>
</dbReference>
<evidence type="ECO:0000313" key="7">
    <source>
        <dbReference type="Proteomes" id="UP000253307"/>
    </source>
</evidence>
<feature type="binding site" evidence="4">
    <location>
        <position position="129"/>
    </location>
    <ligand>
        <name>Zn(2+)</name>
        <dbReference type="ChEBI" id="CHEBI:29105"/>
    </ligand>
</feature>
<evidence type="ECO:0000256" key="3">
    <source>
        <dbReference type="ARBA" id="ARBA00023027"/>
    </source>
</evidence>
<dbReference type="PANTHER" id="PTHR11085:SF4">
    <property type="entry name" value="NAD-DEPENDENT PROTEIN DEACYLASE"/>
    <property type="match status" value="1"/>
</dbReference>
<dbReference type="InterPro" id="IPR026591">
    <property type="entry name" value="Sirtuin_cat_small_dom_sf"/>
</dbReference>
<dbReference type="InterPro" id="IPR050134">
    <property type="entry name" value="NAD-dep_sirtuin_deacylases"/>
</dbReference>
<feature type="active site" description="Proton acceptor" evidence="4">
    <location>
        <position position="121"/>
    </location>
</feature>
<reference evidence="6 7" key="1">
    <citation type="journal article" date="2018" name="Microbiome">
        <title>Fine metagenomic profile of the Mediterranean stratified and mixed water columns revealed by assembly and recruitment.</title>
        <authorList>
            <person name="Haro-Moreno J.M."/>
            <person name="Lopez-Perez M."/>
            <person name="De La Torre J.R."/>
            <person name="Picazo A."/>
            <person name="Camacho A."/>
            <person name="Rodriguez-Valera F."/>
        </authorList>
    </citation>
    <scope>NUCLEOTIDE SEQUENCE [LARGE SCALE GENOMIC DNA]</scope>
    <source>
        <strain evidence="6">MED-G82</strain>
    </source>
</reference>
<organism evidence="6 7">
    <name type="scientific">SAR86 cluster bacterium</name>
    <dbReference type="NCBI Taxonomy" id="2030880"/>
    <lineage>
        <taxon>Bacteria</taxon>
        <taxon>Pseudomonadati</taxon>
        <taxon>Pseudomonadota</taxon>
        <taxon>Gammaproteobacteria</taxon>
        <taxon>SAR86 cluster</taxon>
    </lineage>
</organism>
<feature type="domain" description="Deacetylase sirtuin-type" evidence="5">
    <location>
        <begin position="1"/>
        <end position="248"/>
    </location>
</feature>
<dbReference type="GO" id="GO:0017136">
    <property type="term" value="F:histone deacetylase activity, NAD-dependent"/>
    <property type="evidence" value="ECO:0007669"/>
    <property type="project" value="TreeGrafter"/>
</dbReference>
<proteinExistence type="predicted"/>